<keyword evidence="1" id="KW-0547">Nucleotide-binding</keyword>
<dbReference type="PANTHER" id="PTHR43384">
    <property type="entry name" value="SEPTUM SITE-DETERMINING PROTEIN MIND HOMOLOG, CHLOROPLASTIC-RELATED"/>
    <property type="match status" value="1"/>
</dbReference>
<dbReference type="PANTHER" id="PTHR43384:SF6">
    <property type="entry name" value="SEPTUM SITE-DETERMINING PROTEIN MIND HOMOLOG, CHLOROPLASTIC"/>
    <property type="match status" value="1"/>
</dbReference>
<dbReference type="Pfam" id="PF13614">
    <property type="entry name" value="AAA_31"/>
    <property type="match status" value="1"/>
</dbReference>
<protein>
    <submittedName>
        <fullName evidence="4">Type II/IV secretion system ATPase TadZ/CpaE, associated with Flp pilus assembly</fullName>
    </submittedName>
</protein>
<dbReference type="GO" id="GO:0009898">
    <property type="term" value="C:cytoplasmic side of plasma membrane"/>
    <property type="evidence" value="ECO:0007669"/>
    <property type="project" value="TreeGrafter"/>
</dbReference>
<dbReference type="InterPro" id="IPR025669">
    <property type="entry name" value="AAA_dom"/>
</dbReference>
<sequence length="422" mass="45605">MNNPAPEPSQPTSDQSIVALIPRINFHAFCEGQGTAEVIQAVANDRRFSKTHVDVHMGGIHAATQVYHQQKTPDVLLVETGKSRDEVMIELGNLAQVCEPTTKVIVVGQVNDVILYRDLTRAGVSEYMVAPINEMHIIELISSLYSDPEAEPVGRVTAFIGAKGGVGSSTIAHNIGWYISKTFAIETVITDLDMAFGTAGLNFNNNGMQGIAEALKEPERIDAVLIDRLLTKCTDKLSLLLAPGTVDRDVNIEKDALETVLDVVRKNVPHVIVDVPNIWAPWSKHTLAQADDVVIVATPELASLRNTKNLIDHLKTTRKNDSEPIVVLNQVGMPKRPEVPAAEFAKAIGIAPTIVIDHDANLFGTANSNGQMIFEVSAKSSGAQNLVALAQKLTGRHEVAATKTGKFSLPPFLSKLKGMGKK</sequence>
<organism evidence="4">
    <name type="scientific">hydrothermal vent metagenome</name>
    <dbReference type="NCBI Taxonomy" id="652676"/>
    <lineage>
        <taxon>unclassified sequences</taxon>
        <taxon>metagenomes</taxon>
        <taxon>ecological metagenomes</taxon>
    </lineage>
</organism>
<dbReference type="GO" id="GO:0016887">
    <property type="term" value="F:ATP hydrolysis activity"/>
    <property type="evidence" value="ECO:0007669"/>
    <property type="project" value="TreeGrafter"/>
</dbReference>
<keyword evidence="2" id="KW-0067">ATP-binding</keyword>
<evidence type="ECO:0000259" key="3">
    <source>
        <dbReference type="Pfam" id="PF13614"/>
    </source>
</evidence>
<accession>A0A3B0SS57</accession>
<name>A0A3B0SS57_9ZZZZ</name>
<gene>
    <name evidence="4" type="ORF">MNBD_ALPHA08-1767</name>
</gene>
<evidence type="ECO:0000256" key="1">
    <source>
        <dbReference type="ARBA" id="ARBA00022741"/>
    </source>
</evidence>
<dbReference type="SUPFAM" id="SSF52540">
    <property type="entry name" value="P-loop containing nucleoside triphosphate hydrolases"/>
    <property type="match status" value="1"/>
</dbReference>
<dbReference type="Gene3D" id="3.40.50.2300">
    <property type="match status" value="1"/>
</dbReference>
<dbReference type="EMBL" id="UOEC01000209">
    <property type="protein sequence ID" value="VAW03349.1"/>
    <property type="molecule type" value="Genomic_DNA"/>
</dbReference>
<dbReference type="GO" id="GO:0005829">
    <property type="term" value="C:cytosol"/>
    <property type="evidence" value="ECO:0007669"/>
    <property type="project" value="TreeGrafter"/>
</dbReference>
<reference evidence="4" key="1">
    <citation type="submission" date="2018-06" db="EMBL/GenBank/DDBJ databases">
        <authorList>
            <person name="Zhirakovskaya E."/>
        </authorList>
    </citation>
    <scope>NUCLEOTIDE SEQUENCE</scope>
</reference>
<dbReference type="Gene3D" id="3.40.50.300">
    <property type="entry name" value="P-loop containing nucleotide triphosphate hydrolases"/>
    <property type="match status" value="1"/>
</dbReference>
<evidence type="ECO:0000256" key="2">
    <source>
        <dbReference type="ARBA" id="ARBA00022840"/>
    </source>
</evidence>
<dbReference type="GO" id="GO:0051782">
    <property type="term" value="P:negative regulation of cell division"/>
    <property type="evidence" value="ECO:0007669"/>
    <property type="project" value="TreeGrafter"/>
</dbReference>
<dbReference type="AlphaFoldDB" id="A0A3B0SS57"/>
<dbReference type="GO" id="GO:0005524">
    <property type="term" value="F:ATP binding"/>
    <property type="evidence" value="ECO:0007669"/>
    <property type="project" value="UniProtKB-KW"/>
</dbReference>
<feature type="domain" description="AAA" evidence="3">
    <location>
        <begin position="155"/>
        <end position="320"/>
    </location>
</feature>
<dbReference type="InterPro" id="IPR027417">
    <property type="entry name" value="P-loop_NTPase"/>
</dbReference>
<evidence type="ECO:0000313" key="4">
    <source>
        <dbReference type="EMBL" id="VAW03349.1"/>
    </source>
</evidence>
<proteinExistence type="predicted"/>
<dbReference type="InterPro" id="IPR050625">
    <property type="entry name" value="ParA/MinD_ATPase"/>
</dbReference>